<evidence type="ECO:0000313" key="2">
    <source>
        <dbReference type="Proteomes" id="UP000323974"/>
    </source>
</evidence>
<dbReference type="EMBL" id="CP038817">
    <property type="protein sequence ID" value="QEN11713.1"/>
    <property type="molecule type" value="Genomic_DNA"/>
</dbReference>
<name>A0AAE6JUR9_HAEPH</name>
<reference evidence="1 2" key="1">
    <citation type="submission" date="2019-04" db="EMBL/GenBank/DDBJ databases">
        <title>Complete Genome and Methylome Analysis of Haemophilus haemolyticus NEB129.</title>
        <authorList>
            <person name="Fomenkov A."/>
            <person name="Roberts R.J."/>
            <person name="Anton B.P."/>
            <person name="Vincze T."/>
        </authorList>
    </citation>
    <scope>NUCLEOTIDE SEQUENCE [LARGE SCALE GENOMIC DNA]</scope>
    <source>
        <strain evidence="1 2">NEB129</strain>
    </source>
</reference>
<dbReference type="Proteomes" id="UP000323974">
    <property type="component" value="Chromosome"/>
</dbReference>
<dbReference type="AlphaFoldDB" id="A0AAE6JUR9"/>
<dbReference type="KEGG" id="hpaa:E5Q53_09925"/>
<evidence type="ECO:0000313" key="1">
    <source>
        <dbReference type="EMBL" id="QEN11713.1"/>
    </source>
</evidence>
<dbReference type="GeneID" id="78223410"/>
<dbReference type="RefSeq" id="WP_005705737.1">
    <property type="nucleotide sequence ID" value="NZ_CP038817.1"/>
</dbReference>
<accession>A0AAE6JUR9</accession>
<organism evidence="1 2">
    <name type="scientific">Haemophilus parahaemolyticus</name>
    <dbReference type="NCBI Taxonomy" id="735"/>
    <lineage>
        <taxon>Bacteria</taxon>
        <taxon>Pseudomonadati</taxon>
        <taxon>Pseudomonadota</taxon>
        <taxon>Gammaproteobacteria</taxon>
        <taxon>Pasteurellales</taxon>
        <taxon>Pasteurellaceae</taxon>
        <taxon>Haemophilus</taxon>
    </lineage>
</organism>
<proteinExistence type="predicted"/>
<gene>
    <name evidence="1" type="ORF">E5Q53_09925</name>
</gene>
<sequence>MRSCENLTIEEILQAWGKNWAKCRIGTEYPCVTPSIPFVPMSYVPRYLDTPSDEVYLLIDEFMRWLKKHKPDYALVLDHKFVARMEDNDAVRDLKYRIKYGTYCSYIRYSKHMVSGFLVAKGVNFKISD</sequence>
<protein>
    <recommendedName>
        <fullName evidence="3">Phage antitermination protein Q</fullName>
    </recommendedName>
</protein>
<evidence type="ECO:0008006" key="3">
    <source>
        <dbReference type="Google" id="ProtNLM"/>
    </source>
</evidence>